<evidence type="ECO:0000256" key="1">
    <source>
        <dbReference type="SAM" id="Coils"/>
    </source>
</evidence>
<dbReference type="EMBL" id="CAMPGE010004887">
    <property type="protein sequence ID" value="CAI2363738.1"/>
    <property type="molecule type" value="Genomic_DNA"/>
</dbReference>
<sequence>MSRNFEEAVQMTKGREKEIIKKDSKGKKVKQSQDKPSNDSSNSGPDQGDCGSKSSLNTLNIDDEVINDAALLCKVSFVSNDIWQDENAGSSSASERNSMSSLSKMERLKPDYNKDSKLKKGKHFEHNTPNKKSALELKQYAQKLSPNKAILQASPRSFTNDPQNYEESIECRQSPMSDNKSIKNMEMVYHEQNNFIMRLQDELAKEISLRKKFENKAKIFNFPDPATLEAGSDQYILAKMAKDLELKSEECEVIVAEKSQEIHELKVSLDSQQAIICDQRNIISENEKEIASLSKKVEKLTKSNIEHEEITSGYLTEISQLKMKLQACEEVNSKIKHSKNSKEIITNLEKIIQEKNDEIENILNGCKAQQMSFQKSLDQQLDEIDAKNRIIEDLQQTNKNIEERVARLKQAVSGMHINHDDDEIDKRLSIEISLRKALTAARQENKILEDNLIDAKLQWASCEHQAARMKMDMVDMSEEIQYLRSKHV</sequence>
<feature type="region of interest" description="Disordered" evidence="2">
    <location>
        <begin position="86"/>
        <end position="128"/>
    </location>
</feature>
<gene>
    <name evidence="3" type="ORF">ECRASSUSDP1_LOCUS5075</name>
</gene>
<name>A0AAD1U864_EUPCR</name>
<proteinExistence type="predicted"/>
<feature type="compositionally biased region" description="Basic and acidic residues" evidence="2">
    <location>
        <begin position="13"/>
        <end position="23"/>
    </location>
</feature>
<keyword evidence="1" id="KW-0175">Coiled coil</keyword>
<keyword evidence="4" id="KW-1185">Reference proteome</keyword>
<accession>A0AAD1U864</accession>
<evidence type="ECO:0000313" key="3">
    <source>
        <dbReference type="EMBL" id="CAI2363738.1"/>
    </source>
</evidence>
<feature type="compositionally biased region" description="Basic and acidic residues" evidence="2">
    <location>
        <begin position="104"/>
        <end position="128"/>
    </location>
</feature>
<evidence type="ECO:0000256" key="2">
    <source>
        <dbReference type="SAM" id="MobiDB-lite"/>
    </source>
</evidence>
<organism evidence="3 4">
    <name type="scientific">Euplotes crassus</name>
    <dbReference type="NCBI Taxonomy" id="5936"/>
    <lineage>
        <taxon>Eukaryota</taxon>
        <taxon>Sar</taxon>
        <taxon>Alveolata</taxon>
        <taxon>Ciliophora</taxon>
        <taxon>Intramacronucleata</taxon>
        <taxon>Spirotrichea</taxon>
        <taxon>Hypotrichia</taxon>
        <taxon>Euplotida</taxon>
        <taxon>Euplotidae</taxon>
        <taxon>Moneuplotes</taxon>
    </lineage>
</organism>
<feature type="region of interest" description="Disordered" evidence="2">
    <location>
        <begin position="1"/>
        <end position="55"/>
    </location>
</feature>
<feature type="coiled-coil region" evidence="1">
    <location>
        <begin position="338"/>
        <end position="411"/>
    </location>
</feature>
<feature type="compositionally biased region" description="Low complexity" evidence="2">
    <location>
        <begin position="90"/>
        <end position="103"/>
    </location>
</feature>
<protein>
    <submittedName>
        <fullName evidence="3">Uncharacterized protein</fullName>
    </submittedName>
</protein>
<comment type="caution">
    <text evidence="3">The sequence shown here is derived from an EMBL/GenBank/DDBJ whole genome shotgun (WGS) entry which is preliminary data.</text>
</comment>
<evidence type="ECO:0000313" key="4">
    <source>
        <dbReference type="Proteomes" id="UP001295684"/>
    </source>
</evidence>
<dbReference type="AlphaFoldDB" id="A0AAD1U864"/>
<reference evidence="3" key="1">
    <citation type="submission" date="2023-07" db="EMBL/GenBank/DDBJ databases">
        <authorList>
            <consortium name="AG Swart"/>
            <person name="Singh M."/>
            <person name="Singh A."/>
            <person name="Seah K."/>
            <person name="Emmerich C."/>
        </authorList>
    </citation>
    <scope>NUCLEOTIDE SEQUENCE</scope>
    <source>
        <strain evidence="3">DP1</strain>
    </source>
</reference>
<dbReference type="Proteomes" id="UP001295684">
    <property type="component" value="Unassembled WGS sequence"/>
</dbReference>